<dbReference type="SMART" id="SM00388">
    <property type="entry name" value="HisKA"/>
    <property type="match status" value="1"/>
</dbReference>
<name>A0A1I7BSW6_9GAMM</name>
<dbReference type="InterPro" id="IPR036890">
    <property type="entry name" value="HATPase_C_sf"/>
</dbReference>
<sequence>MPVLNSLAARLALLFALVSVVLLGSVGAYLYHSLNREIAWRDDQMLRGRLERMEALLDDGESVAALRERPQLYANMLGNRDSLLWILDAQGEVLIEVNPGRLPVPDLPESDGVRLDGVSGAIPARLAWQTLEKDGRALTLVAGKLLGERQQMLAAYRLRLWLVLVAGALLAFLLGWGVSRRGLRPLRRLAEQANRIDVRHLDRRLNDEGETQEIGALSLGLNQMLDRLEEGFMQLARYSADMAHEMRTPLTNLLGQTQHTLRRERSAEEYRQVLESNIEEYERLSRMIDSMLLLARTENPSRDTPREAVDLGLLVEQLCEYFEGMAEDDERELIHRASGCVVANCELLRRALANLLANALRHGRSGTPICVSTAVTAERVALRVQNQGDVIAPDDLSRVFERFYRCDPARTGSVDSGGLGLAIVRSIAQWHGGEVDVESSAEHGTTFTLSLPRISRDAAAPPPPARGSA</sequence>
<evidence type="ECO:0000313" key="18">
    <source>
        <dbReference type="Proteomes" id="UP000199594"/>
    </source>
</evidence>
<keyword evidence="3 14" id="KW-1003">Cell membrane</keyword>
<dbReference type="Pfam" id="PF00672">
    <property type="entry name" value="HAMP"/>
    <property type="match status" value="1"/>
</dbReference>
<dbReference type="PANTHER" id="PTHR45436:SF3">
    <property type="entry name" value="SENSOR HISTIDINE KINASE HPRS"/>
    <property type="match status" value="1"/>
</dbReference>
<dbReference type="SUPFAM" id="SSF55874">
    <property type="entry name" value="ATPase domain of HSP90 chaperone/DNA topoisomerase II/histidine kinase"/>
    <property type="match status" value="1"/>
</dbReference>
<dbReference type="InterPro" id="IPR003660">
    <property type="entry name" value="HAMP_dom"/>
</dbReference>
<dbReference type="GO" id="GO:0005524">
    <property type="term" value="F:ATP binding"/>
    <property type="evidence" value="ECO:0007669"/>
    <property type="project" value="UniProtKB-KW"/>
</dbReference>
<dbReference type="InterPro" id="IPR050428">
    <property type="entry name" value="TCS_sensor_his_kinase"/>
</dbReference>
<dbReference type="PRINTS" id="PR00344">
    <property type="entry name" value="BCTRLSENSOR"/>
</dbReference>
<keyword evidence="10 14" id="KW-0067">ATP-binding</keyword>
<gene>
    <name evidence="17" type="ORF">SAMN04487956_1307</name>
</gene>
<feature type="domain" description="HAMP" evidence="16">
    <location>
        <begin position="180"/>
        <end position="233"/>
    </location>
</feature>
<dbReference type="EC" id="2.7.13.3" evidence="14"/>
<comment type="catalytic activity">
    <reaction evidence="1 14">
        <text>ATP + protein L-histidine = ADP + protein N-phospho-L-histidine.</text>
        <dbReference type="EC" id="2.7.13.3"/>
    </reaction>
</comment>
<keyword evidence="4 14" id="KW-0997">Cell inner membrane</keyword>
<dbReference type="Gene3D" id="3.30.565.10">
    <property type="entry name" value="Histidine kinase-like ATPase, C-terminal domain"/>
    <property type="match status" value="1"/>
</dbReference>
<keyword evidence="7 14" id="KW-0812">Transmembrane</keyword>
<dbReference type="AlphaFoldDB" id="A0A1I7BSW6"/>
<dbReference type="Pfam" id="PF02518">
    <property type="entry name" value="HATPase_c"/>
    <property type="match status" value="1"/>
</dbReference>
<comment type="function">
    <text evidence="14">Member of a two-component regulatory system.</text>
</comment>
<dbReference type="InterPro" id="IPR003594">
    <property type="entry name" value="HATPase_dom"/>
</dbReference>
<dbReference type="SUPFAM" id="SSF47384">
    <property type="entry name" value="Homodimeric domain of signal transducing histidine kinase"/>
    <property type="match status" value="1"/>
</dbReference>
<dbReference type="Pfam" id="PF00512">
    <property type="entry name" value="HisKA"/>
    <property type="match status" value="1"/>
</dbReference>
<keyword evidence="6 14" id="KW-0808">Transferase</keyword>
<evidence type="ECO:0000256" key="5">
    <source>
        <dbReference type="ARBA" id="ARBA00022553"/>
    </source>
</evidence>
<keyword evidence="8 14" id="KW-0547">Nucleotide-binding</keyword>
<feature type="domain" description="Histidine kinase" evidence="15">
    <location>
        <begin position="241"/>
        <end position="455"/>
    </location>
</feature>
<dbReference type="EMBL" id="FPAQ01000030">
    <property type="protein sequence ID" value="SFT90278.1"/>
    <property type="molecule type" value="Genomic_DNA"/>
</dbReference>
<evidence type="ECO:0000256" key="3">
    <source>
        <dbReference type="ARBA" id="ARBA00022475"/>
    </source>
</evidence>
<keyword evidence="13 14" id="KW-0472">Membrane</keyword>
<accession>A0A1I7BSW6</accession>
<keyword evidence="9 14" id="KW-0418">Kinase</keyword>
<protein>
    <recommendedName>
        <fullName evidence="14">Sensor protein</fullName>
        <ecNumber evidence="14">2.7.13.3</ecNumber>
    </recommendedName>
</protein>
<reference evidence="17 18" key="1">
    <citation type="submission" date="2016-10" db="EMBL/GenBank/DDBJ databases">
        <authorList>
            <person name="de Groot N.N."/>
        </authorList>
    </citation>
    <scope>NUCLEOTIDE SEQUENCE [LARGE SCALE GENOMIC DNA]</scope>
    <source>
        <strain evidence="17 18">CGMCC 1.6493</strain>
    </source>
</reference>
<evidence type="ECO:0000256" key="8">
    <source>
        <dbReference type="ARBA" id="ARBA00022741"/>
    </source>
</evidence>
<keyword evidence="12 14" id="KW-0902">Two-component regulatory system</keyword>
<dbReference type="Gene3D" id="6.10.340.10">
    <property type="match status" value="1"/>
</dbReference>
<dbReference type="Proteomes" id="UP000199594">
    <property type="component" value="Unassembled WGS sequence"/>
</dbReference>
<dbReference type="InterPro" id="IPR006290">
    <property type="entry name" value="CztS_silS_copS"/>
</dbReference>
<evidence type="ECO:0000256" key="2">
    <source>
        <dbReference type="ARBA" id="ARBA00004533"/>
    </source>
</evidence>
<dbReference type="SMART" id="SM00387">
    <property type="entry name" value="HATPase_c"/>
    <property type="match status" value="1"/>
</dbReference>
<evidence type="ECO:0000256" key="12">
    <source>
        <dbReference type="ARBA" id="ARBA00023012"/>
    </source>
</evidence>
<dbReference type="PROSITE" id="PS50109">
    <property type="entry name" value="HIS_KIN"/>
    <property type="match status" value="1"/>
</dbReference>
<keyword evidence="11 14" id="KW-1133">Transmembrane helix</keyword>
<dbReference type="SMART" id="SM00304">
    <property type="entry name" value="HAMP"/>
    <property type="match status" value="1"/>
</dbReference>
<dbReference type="PANTHER" id="PTHR45436">
    <property type="entry name" value="SENSOR HISTIDINE KINASE YKOH"/>
    <property type="match status" value="1"/>
</dbReference>
<evidence type="ECO:0000256" key="7">
    <source>
        <dbReference type="ARBA" id="ARBA00022692"/>
    </source>
</evidence>
<keyword evidence="5" id="KW-0597">Phosphoprotein</keyword>
<dbReference type="Gene3D" id="1.10.287.130">
    <property type="match status" value="1"/>
</dbReference>
<dbReference type="InterPro" id="IPR005467">
    <property type="entry name" value="His_kinase_dom"/>
</dbReference>
<evidence type="ECO:0000256" key="13">
    <source>
        <dbReference type="ARBA" id="ARBA00023136"/>
    </source>
</evidence>
<dbReference type="SUPFAM" id="SSF158472">
    <property type="entry name" value="HAMP domain-like"/>
    <property type="match status" value="1"/>
</dbReference>
<evidence type="ECO:0000256" key="14">
    <source>
        <dbReference type="RuleBase" id="RU364088"/>
    </source>
</evidence>
<feature type="transmembrane region" description="Helical" evidence="14">
    <location>
        <begin position="12"/>
        <end position="31"/>
    </location>
</feature>
<evidence type="ECO:0000256" key="10">
    <source>
        <dbReference type="ARBA" id="ARBA00022840"/>
    </source>
</evidence>
<evidence type="ECO:0000256" key="9">
    <source>
        <dbReference type="ARBA" id="ARBA00022777"/>
    </source>
</evidence>
<evidence type="ECO:0000256" key="6">
    <source>
        <dbReference type="ARBA" id="ARBA00022679"/>
    </source>
</evidence>
<dbReference type="RefSeq" id="WP_089850922.1">
    <property type="nucleotide sequence ID" value="NZ_FPAQ01000030.1"/>
</dbReference>
<evidence type="ECO:0000313" key="17">
    <source>
        <dbReference type="EMBL" id="SFT90278.1"/>
    </source>
</evidence>
<proteinExistence type="predicted"/>
<dbReference type="GO" id="GO:0005886">
    <property type="term" value="C:plasma membrane"/>
    <property type="evidence" value="ECO:0007669"/>
    <property type="project" value="UniProtKB-SubCell"/>
</dbReference>
<dbReference type="CDD" id="cd00075">
    <property type="entry name" value="HATPase"/>
    <property type="match status" value="1"/>
</dbReference>
<organism evidence="17 18">
    <name type="scientific">Halomonas saccharevitans</name>
    <dbReference type="NCBI Taxonomy" id="416872"/>
    <lineage>
        <taxon>Bacteria</taxon>
        <taxon>Pseudomonadati</taxon>
        <taxon>Pseudomonadota</taxon>
        <taxon>Gammaproteobacteria</taxon>
        <taxon>Oceanospirillales</taxon>
        <taxon>Halomonadaceae</taxon>
        <taxon>Halomonas</taxon>
    </lineage>
</organism>
<dbReference type="InterPro" id="IPR003661">
    <property type="entry name" value="HisK_dim/P_dom"/>
</dbReference>
<evidence type="ECO:0000256" key="4">
    <source>
        <dbReference type="ARBA" id="ARBA00022519"/>
    </source>
</evidence>
<dbReference type="InterPro" id="IPR004358">
    <property type="entry name" value="Sig_transdc_His_kin-like_C"/>
</dbReference>
<dbReference type="GO" id="GO:0000155">
    <property type="term" value="F:phosphorelay sensor kinase activity"/>
    <property type="evidence" value="ECO:0007669"/>
    <property type="project" value="InterPro"/>
</dbReference>
<evidence type="ECO:0000259" key="16">
    <source>
        <dbReference type="PROSITE" id="PS50885"/>
    </source>
</evidence>
<evidence type="ECO:0000256" key="11">
    <source>
        <dbReference type="ARBA" id="ARBA00022989"/>
    </source>
</evidence>
<dbReference type="CDD" id="cd00082">
    <property type="entry name" value="HisKA"/>
    <property type="match status" value="1"/>
</dbReference>
<dbReference type="InterPro" id="IPR036097">
    <property type="entry name" value="HisK_dim/P_sf"/>
</dbReference>
<comment type="subcellular location">
    <subcellularLocation>
        <location evidence="2 14">Cell inner membrane</location>
    </subcellularLocation>
</comment>
<feature type="transmembrane region" description="Helical" evidence="14">
    <location>
        <begin position="158"/>
        <end position="178"/>
    </location>
</feature>
<evidence type="ECO:0000256" key="1">
    <source>
        <dbReference type="ARBA" id="ARBA00000085"/>
    </source>
</evidence>
<evidence type="ECO:0000259" key="15">
    <source>
        <dbReference type="PROSITE" id="PS50109"/>
    </source>
</evidence>
<dbReference type="PROSITE" id="PS50885">
    <property type="entry name" value="HAMP"/>
    <property type="match status" value="1"/>
</dbReference>
<dbReference type="OrthoDB" id="9809766at2"/>
<dbReference type="NCBIfam" id="TIGR01386">
    <property type="entry name" value="cztS_silS_copS"/>
    <property type="match status" value="1"/>
</dbReference>